<name>A0ABV0TFJ4_9TELE</name>
<protein>
    <submittedName>
        <fullName evidence="2">Uncharacterized protein</fullName>
    </submittedName>
</protein>
<keyword evidence="1" id="KW-0732">Signal</keyword>
<proteinExistence type="predicted"/>
<feature type="signal peptide" evidence="1">
    <location>
        <begin position="1"/>
        <end position="16"/>
    </location>
</feature>
<evidence type="ECO:0000256" key="1">
    <source>
        <dbReference type="SAM" id="SignalP"/>
    </source>
</evidence>
<feature type="non-terminal residue" evidence="2">
    <location>
        <position position="51"/>
    </location>
</feature>
<organism evidence="2 3">
    <name type="scientific">Ilyodon furcidens</name>
    <name type="common">goldbreast splitfin</name>
    <dbReference type="NCBI Taxonomy" id="33524"/>
    <lineage>
        <taxon>Eukaryota</taxon>
        <taxon>Metazoa</taxon>
        <taxon>Chordata</taxon>
        <taxon>Craniata</taxon>
        <taxon>Vertebrata</taxon>
        <taxon>Euteleostomi</taxon>
        <taxon>Actinopterygii</taxon>
        <taxon>Neopterygii</taxon>
        <taxon>Teleostei</taxon>
        <taxon>Neoteleostei</taxon>
        <taxon>Acanthomorphata</taxon>
        <taxon>Ovalentaria</taxon>
        <taxon>Atherinomorphae</taxon>
        <taxon>Cyprinodontiformes</taxon>
        <taxon>Goodeidae</taxon>
        <taxon>Ilyodon</taxon>
    </lineage>
</organism>
<reference evidence="2 3" key="1">
    <citation type="submission" date="2021-06" db="EMBL/GenBank/DDBJ databases">
        <authorList>
            <person name="Palmer J.M."/>
        </authorList>
    </citation>
    <scope>NUCLEOTIDE SEQUENCE [LARGE SCALE GENOMIC DNA]</scope>
    <source>
        <strain evidence="3">if_2019</strain>
        <tissue evidence="2">Muscle</tissue>
    </source>
</reference>
<dbReference type="EMBL" id="JAHRIQ010028065">
    <property type="protein sequence ID" value="MEQ2230638.1"/>
    <property type="molecule type" value="Genomic_DNA"/>
</dbReference>
<gene>
    <name evidence="2" type="ORF">ILYODFUR_031485</name>
</gene>
<feature type="chain" id="PRO_5045413906" evidence="1">
    <location>
        <begin position="17"/>
        <end position="51"/>
    </location>
</feature>
<evidence type="ECO:0000313" key="3">
    <source>
        <dbReference type="Proteomes" id="UP001482620"/>
    </source>
</evidence>
<dbReference type="Proteomes" id="UP001482620">
    <property type="component" value="Unassembled WGS sequence"/>
</dbReference>
<keyword evidence="3" id="KW-1185">Reference proteome</keyword>
<evidence type="ECO:0000313" key="2">
    <source>
        <dbReference type="EMBL" id="MEQ2230638.1"/>
    </source>
</evidence>
<accession>A0ABV0TFJ4</accession>
<sequence>MFGFFMLLGQCAVSLSRDPTLSFTVRAGDDITLSCENVAENERRLGVVIRH</sequence>
<comment type="caution">
    <text evidence="2">The sequence shown here is derived from an EMBL/GenBank/DDBJ whole genome shotgun (WGS) entry which is preliminary data.</text>
</comment>